<accession>A0A3G4ZSK3</accession>
<evidence type="ECO:0000313" key="1">
    <source>
        <dbReference type="EMBL" id="AYV77876.1"/>
    </source>
</evidence>
<sequence>MGVSSSDTTGKKFKNKYKAYKFIHLTNDPDEKFPYFCKDTDACHWLTNPPLWYNEVESIDDDARICISKNVFIIENPLDFKIGPKKRIGNLELWKTSYEFCKCAIDKNLQNMIYVVDEQYIIQLLKIYPMALEFVIDPTEIMCIIAVQNNGNALKFIGENDQTSLICVTAIEQNPYSIYYAKKSTINLCKIAIKKDQKVVSYIKYKNIYPYDINQYDFLLNVITFALSVSYNNGVYKAYFHKNGTPRYIENVWDTKNHNIIPFVIGYDVFKTAASLLNDSYVETDKTLDLTIINEELNIAFNSGYANIFYDPNGKEYTYSQFKNNDIKIVSLNS</sequence>
<protein>
    <recommendedName>
        <fullName evidence="2">DUF4116 domain-containing protein</fullName>
    </recommendedName>
</protein>
<organism evidence="1">
    <name type="scientific">Edafosvirus sp</name>
    <dbReference type="NCBI Taxonomy" id="2487765"/>
    <lineage>
        <taxon>Viruses</taxon>
        <taxon>Varidnaviria</taxon>
        <taxon>Bamfordvirae</taxon>
        <taxon>Nucleocytoviricota</taxon>
        <taxon>Megaviricetes</taxon>
        <taxon>Imitervirales</taxon>
        <taxon>Mimiviridae</taxon>
        <taxon>Klosneuvirinae</taxon>
    </lineage>
</organism>
<dbReference type="EMBL" id="MK072067">
    <property type="protein sequence ID" value="AYV77876.1"/>
    <property type="molecule type" value="Genomic_DNA"/>
</dbReference>
<gene>
    <name evidence="1" type="ORF">Edafosvirus2_55</name>
</gene>
<evidence type="ECO:0008006" key="2">
    <source>
        <dbReference type="Google" id="ProtNLM"/>
    </source>
</evidence>
<name>A0A3G4ZSK3_9VIRU</name>
<proteinExistence type="predicted"/>
<reference evidence="1" key="1">
    <citation type="submission" date="2018-10" db="EMBL/GenBank/DDBJ databases">
        <title>Hidden diversity of soil giant viruses.</title>
        <authorList>
            <person name="Schulz F."/>
            <person name="Alteio L."/>
            <person name="Goudeau D."/>
            <person name="Ryan E.M."/>
            <person name="Malmstrom R.R."/>
            <person name="Blanchard J."/>
            <person name="Woyke T."/>
        </authorList>
    </citation>
    <scope>NUCLEOTIDE SEQUENCE</scope>
    <source>
        <strain evidence="1">EDV1</strain>
    </source>
</reference>